<feature type="compositionally biased region" description="Acidic residues" evidence="1">
    <location>
        <begin position="361"/>
        <end position="380"/>
    </location>
</feature>
<accession>U6LSD3</accession>
<dbReference type="InterPro" id="IPR005607">
    <property type="entry name" value="BSD_dom"/>
</dbReference>
<keyword evidence="4" id="KW-1185">Reference proteome</keyword>
<dbReference type="OrthoDB" id="47923at2759"/>
<organism evidence="3 4">
    <name type="scientific">Eimeria brunetti</name>
    <dbReference type="NCBI Taxonomy" id="51314"/>
    <lineage>
        <taxon>Eukaryota</taxon>
        <taxon>Sar</taxon>
        <taxon>Alveolata</taxon>
        <taxon>Apicomplexa</taxon>
        <taxon>Conoidasida</taxon>
        <taxon>Coccidia</taxon>
        <taxon>Eucoccidiorida</taxon>
        <taxon>Eimeriorina</taxon>
        <taxon>Eimeriidae</taxon>
        <taxon>Eimeria</taxon>
    </lineage>
</organism>
<feature type="compositionally biased region" description="Pro residues" evidence="1">
    <location>
        <begin position="10"/>
        <end position="19"/>
    </location>
</feature>
<reference evidence="3" key="1">
    <citation type="submission" date="2013-10" db="EMBL/GenBank/DDBJ databases">
        <title>Genomic analysis of the causative agents of coccidiosis in chickens.</title>
        <authorList>
            <person name="Reid A.J."/>
            <person name="Blake D."/>
            <person name="Billington K."/>
            <person name="Browne H."/>
            <person name="Dunn M."/>
            <person name="Hung S."/>
            <person name="Kawahara F."/>
            <person name="Miranda-Saavedra D."/>
            <person name="Mourier T."/>
            <person name="Nagra H."/>
            <person name="Otto T.D."/>
            <person name="Rawlings N."/>
            <person name="Sanchez A."/>
            <person name="Sanders M."/>
            <person name="Subramaniam C."/>
            <person name="Tay Y."/>
            <person name="Dear P."/>
            <person name="Doerig C."/>
            <person name="Gruber A."/>
            <person name="Parkinson J."/>
            <person name="Shirley M."/>
            <person name="Wan K.L."/>
            <person name="Berriman M."/>
            <person name="Tomley F."/>
            <person name="Pain A."/>
        </authorList>
    </citation>
    <scope>NUCLEOTIDE SEQUENCE [LARGE SCALE GENOMIC DNA]</scope>
    <source>
        <strain evidence="3">Houghton</strain>
    </source>
</reference>
<dbReference type="EMBL" id="HG713284">
    <property type="protein sequence ID" value="CDJ53242.1"/>
    <property type="molecule type" value="Genomic_DNA"/>
</dbReference>
<gene>
    <name evidence="3" type="ORF">EBH_0006710</name>
</gene>
<dbReference type="SUPFAM" id="SSF140383">
    <property type="entry name" value="BSD domain-like"/>
    <property type="match status" value="1"/>
</dbReference>
<evidence type="ECO:0000256" key="1">
    <source>
        <dbReference type="SAM" id="MobiDB-lite"/>
    </source>
</evidence>
<feature type="region of interest" description="Disordered" evidence="1">
    <location>
        <begin position="114"/>
        <end position="218"/>
    </location>
</feature>
<reference evidence="3" key="2">
    <citation type="submission" date="2013-10" db="EMBL/GenBank/DDBJ databases">
        <authorList>
            <person name="Aslett M."/>
        </authorList>
    </citation>
    <scope>NUCLEOTIDE SEQUENCE [LARGE SCALE GENOMIC DNA]</scope>
    <source>
        <strain evidence="3">Houghton</strain>
    </source>
</reference>
<feature type="compositionally biased region" description="Low complexity" evidence="1">
    <location>
        <begin position="131"/>
        <end position="149"/>
    </location>
</feature>
<evidence type="ECO:0000313" key="4">
    <source>
        <dbReference type="Proteomes" id="UP000030750"/>
    </source>
</evidence>
<feature type="region of interest" description="Disordered" evidence="1">
    <location>
        <begin position="1"/>
        <end position="47"/>
    </location>
</feature>
<dbReference type="Proteomes" id="UP000030750">
    <property type="component" value="Unassembled WGS sequence"/>
</dbReference>
<feature type="compositionally biased region" description="Low complexity" evidence="1">
    <location>
        <begin position="255"/>
        <end position="265"/>
    </location>
</feature>
<evidence type="ECO:0000313" key="3">
    <source>
        <dbReference type="EMBL" id="CDJ53242.1"/>
    </source>
</evidence>
<protein>
    <recommendedName>
        <fullName evidence="2">BSD domain-containing protein</fullName>
    </recommendedName>
</protein>
<proteinExistence type="predicted"/>
<dbReference type="InterPro" id="IPR035925">
    <property type="entry name" value="BSD_dom_sf"/>
</dbReference>
<dbReference type="Gene3D" id="1.10.3970.10">
    <property type="entry name" value="BSD domain"/>
    <property type="match status" value="1"/>
</dbReference>
<feature type="domain" description="BSD" evidence="2">
    <location>
        <begin position="292"/>
        <end position="338"/>
    </location>
</feature>
<dbReference type="VEuPathDB" id="ToxoDB:EBH_0006710"/>
<sequence length="380" mass="41072">MDISSVSFSPEPPPSPPAMVPTGPEGNTRPAQTEEPTEPAEARGPGRLASSLSHITSRLSTATGCWGKWLLNSASDFVVELGAESEDTKNDLKEFCHVIVSDSTAWIRRRRGNSLEGEAAAADASGERTGDASSSSDSSNSSRDTAGSGPDEERSSSSSSSSSCCEQPSVDDSNTGKGRTEAPPPSPPHTAGAQSDKSKEGPPLEPSENPAEPPLPIWWTDPAIRRRFRLIATSDVSYTSDPEPMVAAGCGCSTQQQQQQQQQQQLPEPDDDICEVFLARNAAVDPPQGDGDEKPSESEIKMYMKDPHVAAARQRLVPKKVTEELFWRRFHARVRRMVGEEEKLSVHLSKLKAPTKPINDSESEEDISWEDLGSDEEGTF</sequence>
<dbReference type="PROSITE" id="PS50858">
    <property type="entry name" value="BSD"/>
    <property type="match status" value="1"/>
</dbReference>
<name>U6LSD3_9EIME</name>
<dbReference type="Pfam" id="PF03909">
    <property type="entry name" value="BSD"/>
    <property type="match status" value="1"/>
</dbReference>
<dbReference type="AlphaFoldDB" id="U6LSD3"/>
<feature type="compositionally biased region" description="Polar residues" evidence="1">
    <location>
        <begin position="164"/>
        <end position="177"/>
    </location>
</feature>
<evidence type="ECO:0000259" key="2">
    <source>
        <dbReference type="PROSITE" id="PS50858"/>
    </source>
</evidence>
<feature type="region of interest" description="Disordered" evidence="1">
    <location>
        <begin position="350"/>
        <end position="380"/>
    </location>
</feature>
<feature type="region of interest" description="Disordered" evidence="1">
    <location>
        <begin position="249"/>
        <end position="269"/>
    </location>
</feature>